<dbReference type="NCBIfam" id="TIGR04183">
    <property type="entry name" value="Por_Secre_tail"/>
    <property type="match status" value="1"/>
</dbReference>
<dbReference type="Pfam" id="PF19081">
    <property type="entry name" value="Ig_7"/>
    <property type="match status" value="1"/>
</dbReference>
<feature type="domain" description="Secretion system C-terminal sorting" evidence="1">
    <location>
        <begin position="2095"/>
        <end position="2171"/>
    </location>
</feature>
<feature type="domain" description="Ig-like" evidence="2">
    <location>
        <begin position="1916"/>
        <end position="1989"/>
    </location>
</feature>
<sequence length="2173" mass="224210">MKQKITLTLITFIFLGFNVFSSNYIKNPENKNSNDLFFEVQACPTDVTNNSISTTTTTFCSVGNATITGTVPDNVTIAADTSYQWQYESSPGTWADLGIETRDYSIGSLTETTSFRRVIRIIDCDDFASNEVVITVNPIPAQPTVSVVDATCGVPGSASISNYNSDYTYTFDPTGPSVGAGGEITGFSTGQAYTVTATNTGGCTSTPSDSFTVQAALDAPVQPTVSVVDATCGVPGSASITNYNSDYTYTFDPTGPSVGAGGEITGFSTGQAYTVTATNTGGCTSTPSDSFTVQAALDAPAQPTVSVVDATCGVPGTATISNYNSDYTYTFDPTGPSVGAGGEITGFSTGQAYTVTATNTGGCTSTPSDSFTVQAALDAPAQPTVSVVDATCGVPGTATISNYNSDYTYTFDPTGPSVGAGGEITGFSTGQAYTVTATNTGGCTSTPSDSFTVQAALDAPAQPTVSVVDATCEGPGTATISNYNSDYTYTFDPTGPSVGAGGEITGFSTGQAYTVTATNTGGCTSTPSDSFTVQAALDAPVQPTVSVVDPTCDVPGSASITNYNSDYTYTFDPTGPSVGAGGEITGFSTGQAYTVTATNTGGCTSTPSDSFTVQAALDAPAQPTVSVVDPTCGVPGTATISNYNSDYTYTFDPTGPSVGAGGEITGFSTGQAYTVTATNTGGCTSTPSDSFTVQAALDAPAQPTVSVVDATCGVPGTATISNYNSDYTYTFDPTGPSVGAGGEITGFSTGQAYTVTATNTGGCTSTPSDSFTVQAALDAPSTPVLNLTQPTCDVTTGTITITSPTGAGLTYSINGTDYQSSATFSEVVPDTYEVTVKNSDGCVSSATQAVIEEQLVPDAPTINVSNDCGQSILTASNYTGSLEWSTGETTESITVTTAGDYSLTQTVDGCTSDPATEAANPITTPTLNILSTVNPASCGGQGSINFTFNDVPDGTYTISYDGGSFSGVNVSGNSASVSASAGSYLNLTISVSGCVSAPGKSTTLTDPNPPNAPTIDVVNDCGQSILTASNYTGSLEWSTGETTESITVTAAGDYSVTQTVDGCTSDAAIVSAEPKLIPTLSASGNNPTSCEGPGSIDFTFTDVTDGTYTISYDGGSFSGVNVSGNSASVSAGAATYNNLTITVNGCTSAGDENITLNDPNPPNAPAIDVVNECGQTVLTASNYTGSLEWSTGETTESITVTAAGDYTLTQTVEGCTSDPATEAANPKTVPVLQASGNNPLLCGGVGTINFTFTNVPNGLYTISYDAGSFPLVAVLNNQATVLASAGSYNNFRITVDGCTSVNGVNVALTDPNAPDAPGIDVLDECGESVLTAINYEEGATLEWSTGETTESITVDESKTYSLTQELNGCVSDAATSMANPKTIPAKPDFSVTDNCDGTSTLEAINVDESAVLKWSTNETTTIITVNEAKSYSLIQVIDGCASDTAFHTAAPKTAPTITLFENNPEACGSLGSIDFVFTDVPDGIYTISYDEGFFENVEISDDSASVETSAGSYSNLTITVDDCVSAAGVSTILSEPNAPETPGVVVDDRCGESLLTVTTYNQNASLLWSTGDTTRTITVESAGTYSVVQTLSGCTSDARSATALPKPIPETPDFSVTDNCNGTSTLAATEFANNTTLLWSTGETGELISLTEPGNYSLSQVLNGCESNSVTKTASPKTAPTIVAEGISPENCGGKGSIDFTFTGVPDGTYNILYDNGSFSGVTISGNKTTVETTVGTYNNLKISINECISPDGVNATLSEPNAPDPPTITVENDCNNSVLTVSNYDESATLLWSTGNTTPVLTVSTPGTYSVTQKLNGCTSDAASAVAEPKITEGEPEIEVYDNCGESIIKMNNLPSGTWFAWQYNNVADSTREDSIIVNEPGEYTIYQQVGQCIGETTTVSANPMEIPIPPISHGDVLVCIEENTEVTAEASVVDENTILVWYDAETGGQIVQSPVLNSFGSVTYYAESENINTGCKSLNRTPVTLTVLQSAESFILDSAIIGKPENNVAVLIFPENVAKYRWYLNNTEIDGATGQYYYVPESERKNENIFSVEVEISNGCKAKYSYSYADILSSAILTGTNNFKHINDPAFNIYPNPANEKLYISLNASMIINEPKIKGKIFSGNGICVSEFNLNNPIETINTQKLSPGIYSVILYGEQGNFYTKKLIVSH</sequence>
<evidence type="ECO:0000313" key="3">
    <source>
        <dbReference type="EMBL" id="QGY47454.1"/>
    </source>
</evidence>
<keyword evidence="4" id="KW-1185">Reference proteome</keyword>
<accession>A0A6I6KB64</accession>
<dbReference type="InterPro" id="IPR044023">
    <property type="entry name" value="Ig_7"/>
</dbReference>
<proteinExistence type="predicted"/>
<organism evidence="3 4">
    <name type="scientific">Maribellus comscasis</name>
    <dbReference type="NCBI Taxonomy" id="2681766"/>
    <lineage>
        <taxon>Bacteria</taxon>
        <taxon>Pseudomonadati</taxon>
        <taxon>Bacteroidota</taxon>
        <taxon>Bacteroidia</taxon>
        <taxon>Marinilabiliales</taxon>
        <taxon>Prolixibacteraceae</taxon>
        <taxon>Maribellus</taxon>
    </lineage>
</organism>
<dbReference type="InterPro" id="IPR026444">
    <property type="entry name" value="Secre_tail"/>
</dbReference>
<name>A0A6I6KB64_9BACT</name>
<dbReference type="Proteomes" id="UP000428260">
    <property type="component" value="Chromosome"/>
</dbReference>
<evidence type="ECO:0000313" key="4">
    <source>
        <dbReference type="Proteomes" id="UP000428260"/>
    </source>
</evidence>
<evidence type="ECO:0000259" key="1">
    <source>
        <dbReference type="Pfam" id="PF18962"/>
    </source>
</evidence>
<dbReference type="Pfam" id="PF18962">
    <property type="entry name" value="Por_Secre_tail"/>
    <property type="match status" value="1"/>
</dbReference>
<dbReference type="RefSeq" id="WP_158871341.1">
    <property type="nucleotide sequence ID" value="NZ_CP046401.1"/>
</dbReference>
<dbReference type="KEGG" id="mcos:GM418_28430"/>
<gene>
    <name evidence="3" type="ORF">GM418_28430</name>
</gene>
<reference evidence="3 4" key="1">
    <citation type="submission" date="2019-11" db="EMBL/GenBank/DDBJ databases">
        <authorList>
            <person name="Zheng R.K."/>
            <person name="Sun C.M."/>
        </authorList>
    </citation>
    <scope>NUCLEOTIDE SEQUENCE [LARGE SCALE GENOMIC DNA]</scope>
    <source>
        <strain evidence="3 4">WC007</strain>
    </source>
</reference>
<dbReference type="EMBL" id="CP046401">
    <property type="protein sequence ID" value="QGY47454.1"/>
    <property type="molecule type" value="Genomic_DNA"/>
</dbReference>
<evidence type="ECO:0000259" key="2">
    <source>
        <dbReference type="Pfam" id="PF19081"/>
    </source>
</evidence>
<protein>
    <submittedName>
        <fullName evidence="3">T9SS type A sorting domain-containing protein</fullName>
    </submittedName>
</protein>